<gene>
    <name evidence="7" type="ORF">FHS75_000237</name>
</gene>
<protein>
    <submittedName>
        <fullName evidence="7">Cyclopropane-fatty-acyl-phospholipid synthase</fullName>
        <ecNumber evidence="7">2.1.1.79</ecNumber>
    </submittedName>
</protein>
<evidence type="ECO:0000256" key="6">
    <source>
        <dbReference type="PIRSR" id="PIRSR003085-1"/>
    </source>
</evidence>
<dbReference type="AlphaFoldDB" id="A0A7Y9XSZ2"/>
<dbReference type="PANTHER" id="PTHR43667:SF2">
    <property type="entry name" value="FATTY ACID C-METHYL TRANSFERASE"/>
    <property type="match status" value="1"/>
</dbReference>
<keyword evidence="2 7" id="KW-0489">Methyltransferase</keyword>
<name>A0A7Y9XSZ2_9SPHN</name>
<dbReference type="GO" id="GO:0032259">
    <property type="term" value="P:methylation"/>
    <property type="evidence" value="ECO:0007669"/>
    <property type="project" value="UniProtKB-KW"/>
</dbReference>
<evidence type="ECO:0000256" key="3">
    <source>
        <dbReference type="ARBA" id="ARBA00022679"/>
    </source>
</evidence>
<dbReference type="Proteomes" id="UP000522081">
    <property type="component" value="Unassembled WGS sequence"/>
</dbReference>
<dbReference type="GO" id="GO:0008610">
    <property type="term" value="P:lipid biosynthetic process"/>
    <property type="evidence" value="ECO:0007669"/>
    <property type="project" value="InterPro"/>
</dbReference>
<sequence length="403" mass="45078">MAAGRRLGIGPQWLASAWSGGARRILDRVDRGLETGSIEAILPDGSRRLLGGRAPGFDCTVRLNSYRAMLRLATGGSVGWYQAWEAGEWESPDPVPLFALFMANGVSLGNAARARGPWRIAARALHWLRRNTKSNAQRNIHAHYDLGNDFYAAWLDPAMVYSSARFEGDATSLEAAQARKLETIRERVAGAPTLLEIGCGWGALSAHLAKAGSKVTAISISDGQLDWARERHSRLAIDFRKQDYRDVRDTFDAIASVEMVEAVGQEYWPDFMDCIACCLKPGGRAAIQYISIRDELFERYARSADFIQTYIFPGGMLIRESELRRLAEERGLAWRDRESFGQDYARTLRLWREAFDTAERDGRLPAGFDARFCRLWRYYLMYCEGGFLGGGIDVAQVTLVRGA</sequence>
<dbReference type="SUPFAM" id="SSF53335">
    <property type="entry name" value="S-adenosyl-L-methionine-dependent methyltransferases"/>
    <property type="match status" value="1"/>
</dbReference>
<evidence type="ECO:0000313" key="8">
    <source>
        <dbReference type="Proteomes" id="UP000522081"/>
    </source>
</evidence>
<evidence type="ECO:0000256" key="1">
    <source>
        <dbReference type="ARBA" id="ARBA00010815"/>
    </source>
</evidence>
<keyword evidence="3 7" id="KW-0808">Transferase</keyword>
<feature type="active site" evidence="6">
    <location>
        <position position="383"/>
    </location>
</feature>
<dbReference type="InterPro" id="IPR050723">
    <property type="entry name" value="CFA/CMAS"/>
</dbReference>
<organism evidence="7 8">
    <name type="scientific">Novosphingobium marinum</name>
    <dbReference type="NCBI Taxonomy" id="1514948"/>
    <lineage>
        <taxon>Bacteria</taxon>
        <taxon>Pseudomonadati</taxon>
        <taxon>Pseudomonadota</taxon>
        <taxon>Alphaproteobacteria</taxon>
        <taxon>Sphingomonadales</taxon>
        <taxon>Sphingomonadaceae</taxon>
        <taxon>Novosphingobium</taxon>
    </lineage>
</organism>
<dbReference type="PANTHER" id="PTHR43667">
    <property type="entry name" value="CYCLOPROPANE-FATTY-ACYL-PHOSPHOLIPID SYNTHASE"/>
    <property type="match status" value="1"/>
</dbReference>
<reference evidence="7 8" key="1">
    <citation type="submission" date="2020-07" db="EMBL/GenBank/DDBJ databases">
        <title>Genomic Encyclopedia of Type Strains, Phase IV (KMG-IV): sequencing the most valuable type-strain genomes for metagenomic binning, comparative biology and taxonomic classification.</title>
        <authorList>
            <person name="Goeker M."/>
        </authorList>
    </citation>
    <scope>NUCLEOTIDE SEQUENCE [LARGE SCALE GENOMIC DNA]</scope>
    <source>
        <strain evidence="7 8">DSM 29043</strain>
    </source>
</reference>
<evidence type="ECO:0000256" key="4">
    <source>
        <dbReference type="ARBA" id="ARBA00022691"/>
    </source>
</evidence>
<dbReference type="GO" id="GO:0008825">
    <property type="term" value="F:cyclopropane-fatty-acyl-phospholipid synthase activity"/>
    <property type="evidence" value="ECO:0007669"/>
    <property type="project" value="UniProtKB-EC"/>
</dbReference>
<dbReference type="Pfam" id="PF02353">
    <property type="entry name" value="CMAS"/>
    <property type="match status" value="1"/>
</dbReference>
<dbReference type="EMBL" id="JACBZF010000001">
    <property type="protein sequence ID" value="NYH93932.1"/>
    <property type="molecule type" value="Genomic_DNA"/>
</dbReference>
<proteinExistence type="inferred from homology"/>
<dbReference type="CDD" id="cd02440">
    <property type="entry name" value="AdoMet_MTases"/>
    <property type="match status" value="1"/>
</dbReference>
<keyword evidence="4" id="KW-0949">S-adenosyl-L-methionine</keyword>
<dbReference type="PIRSF" id="PIRSF003085">
    <property type="entry name" value="CMAS"/>
    <property type="match status" value="1"/>
</dbReference>
<evidence type="ECO:0000256" key="2">
    <source>
        <dbReference type="ARBA" id="ARBA00022603"/>
    </source>
</evidence>
<evidence type="ECO:0000256" key="5">
    <source>
        <dbReference type="ARBA" id="ARBA00023098"/>
    </source>
</evidence>
<comment type="caution">
    <text evidence="7">The sequence shown here is derived from an EMBL/GenBank/DDBJ whole genome shotgun (WGS) entry which is preliminary data.</text>
</comment>
<keyword evidence="5" id="KW-0443">Lipid metabolism</keyword>
<dbReference type="EC" id="2.1.1.79" evidence="7"/>
<comment type="similarity">
    <text evidence="1">Belongs to the CFA/CMAS family.</text>
</comment>
<dbReference type="InterPro" id="IPR029063">
    <property type="entry name" value="SAM-dependent_MTases_sf"/>
</dbReference>
<evidence type="ECO:0000313" key="7">
    <source>
        <dbReference type="EMBL" id="NYH93932.1"/>
    </source>
</evidence>
<dbReference type="Gene3D" id="3.40.50.150">
    <property type="entry name" value="Vaccinia Virus protein VP39"/>
    <property type="match status" value="1"/>
</dbReference>
<keyword evidence="8" id="KW-1185">Reference proteome</keyword>
<accession>A0A7Y9XSZ2</accession>
<dbReference type="InterPro" id="IPR003333">
    <property type="entry name" value="CMAS"/>
</dbReference>